<protein>
    <submittedName>
        <fullName evidence="1">Uncharacterized protein</fullName>
    </submittedName>
</protein>
<dbReference type="Proteomes" id="UP000449547">
    <property type="component" value="Unassembled WGS sequence"/>
</dbReference>
<dbReference type="AlphaFoldDB" id="A0A642UYS4"/>
<comment type="caution">
    <text evidence="1">The sequence shown here is derived from an EMBL/GenBank/DDBJ whole genome shotgun (WGS) entry which is preliminary data.</text>
</comment>
<organism evidence="1 2">
    <name type="scientific">Diutina rugosa</name>
    <name type="common">Yeast</name>
    <name type="synonym">Candida rugosa</name>
    <dbReference type="NCBI Taxonomy" id="5481"/>
    <lineage>
        <taxon>Eukaryota</taxon>
        <taxon>Fungi</taxon>
        <taxon>Dikarya</taxon>
        <taxon>Ascomycota</taxon>
        <taxon>Saccharomycotina</taxon>
        <taxon>Pichiomycetes</taxon>
        <taxon>Debaryomycetaceae</taxon>
        <taxon>Diutina</taxon>
    </lineage>
</organism>
<dbReference type="GeneID" id="54778843"/>
<gene>
    <name evidence="1" type="ORF">DIURU_000190</name>
</gene>
<proteinExistence type="predicted"/>
<evidence type="ECO:0000313" key="2">
    <source>
        <dbReference type="Proteomes" id="UP000449547"/>
    </source>
</evidence>
<dbReference type="RefSeq" id="XP_034015001.1">
    <property type="nucleotide sequence ID" value="XM_034154494.1"/>
</dbReference>
<dbReference type="EMBL" id="SWFT01000008">
    <property type="protein sequence ID" value="KAA8908401.1"/>
    <property type="molecule type" value="Genomic_DNA"/>
</dbReference>
<dbReference type="VEuPathDB" id="FungiDB:DIURU_000190"/>
<evidence type="ECO:0000313" key="1">
    <source>
        <dbReference type="EMBL" id="KAA8908401.1"/>
    </source>
</evidence>
<sequence>MDLGSPRLFSHPPATTRLTTDVSVVIDDIHALNYRDAADKVRGLLQSDGYSDEDKLKLWEARLTLLMFYSMNQARQEAVALNNHLFLLENDAPQAAVYPLPRNNPMIPLSLLVLLLRLKLKPSVTVINEIYKLVYQTRLKSTSGGGTRRQLMVASYEVLAALVASHQWLVVLNMATSTSEQAQNHAGYGDYASNLRLVTMIITALVGGDTSSDDYQRLEKTTTDSWGYVMQRTGEYNGTFADIAAIASSAATVAPVLERLLAVWTLVTLGEIGVDDLDQLPSKHVNADVDGLVEAVTAHWPRNLTHYYGH</sequence>
<keyword evidence="2" id="KW-1185">Reference proteome</keyword>
<dbReference type="OrthoDB" id="3986620at2759"/>
<accession>A0A642UYS4</accession>
<name>A0A642UYS4_DIURU</name>
<reference evidence="1 2" key="1">
    <citation type="submission" date="2019-07" db="EMBL/GenBank/DDBJ databases">
        <title>Genome assembly of two rare yeast pathogens: Diutina rugosa and Trichomonascus ciferrii.</title>
        <authorList>
            <person name="Mixao V."/>
            <person name="Saus E."/>
            <person name="Hansen A."/>
            <person name="Lass-Flor C."/>
            <person name="Gabaldon T."/>
        </authorList>
    </citation>
    <scope>NUCLEOTIDE SEQUENCE [LARGE SCALE GENOMIC DNA]</scope>
    <source>
        <strain evidence="1 2">CBS 613</strain>
    </source>
</reference>